<reference evidence="1" key="1">
    <citation type="submission" date="2015-10" db="EMBL/GenBank/DDBJ databases">
        <title>Daphnia magna gene sets from two clonal populations assembled and annotated with EvidentialGene.</title>
        <authorList>
            <person name="Gilbert D."/>
            <person name="Podicheti R."/>
            <person name="Orsini L."/>
            <person name="Colbourne J."/>
            <person name="Pfrender M."/>
        </authorList>
    </citation>
    <scope>NUCLEOTIDE SEQUENCE</scope>
</reference>
<protein>
    <submittedName>
        <fullName evidence="1">Juvenile hormone esterase binding protein 29</fullName>
    </submittedName>
</protein>
<dbReference type="SUPFAM" id="SSF54427">
    <property type="entry name" value="NTF2-like"/>
    <property type="match status" value="1"/>
</dbReference>
<proteinExistence type="predicted"/>
<evidence type="ECO:0000313" key="1">
    <source>
        <dbReference type="EMBL" id="JAI81382.1"/>
    </source>
</evidence>
<dbReference type="InterPro" id="IPR032710">
    <property type="entry name" value="NTF2-like_dom_sf"/>
</dbReference>
<dbReference type="AlphaFoldDB" id="A0A0P4XF47"/>
<dbReference type="InterPro" id="IPR007379">
    <property type="entry name" value="Tim44-like_dom"/>
</dbReference>
<dbReference type="Pfam" id="PF04280">
    <property type="entry name" value="Tim44"/>
    <property type="match status" value="1"/>
</dbReference>
<dbReference type="GO" id="GO:0043022">
    <property type="term" value="F:ribosome binding"/>
    <property type="evidence" value="ECO:0007669"/>
    <property type="project" value="TreeGrafter"/>
</dbReference>
<dbReference type="OrthoDB" id="7249367at2759"/>
<reference evidence="1" key="2">
    <citation type="submission" date="2015-10" db="EMBL/GenBank/DDBJ databases">
        <authorList>
            <person name="Gilbert D.G."/>
        </authorList>
    </citation>
    <scope>NUCLEOTIDE SEQUENCE</scope>
</reference>
<dbReference type="Gene3D" id="3.10.450.240">
    <property type="match status" value="1"/>
</dbReference>
<sequence>SSQFLHQLAKPIEQPSFKRLGGARWRQKQQTICNVTVRVRSERSYINNAFRFTSSELSGHPRMTYRFMSSTARTIHQSRSLWATQTKSALFHSHLPEGLLAIKQAQLSVVSALPANRSYLHTSTSIWSENRNESEHPIAQLPQLMNNPPHIVWPSFFKSVSNLMSSFLIIKPYFDNDFSLKEFVRGTKQALLVIANALAVGDLDGLKELLDREAFSEIKENIRRFDSKQLAELAVPNPEDVYLTFPYQVGIIMNDNAKGVQERFVEITVCFHILKGLSELIKTGDFQPGPSSFQTHRDKIVICNYRFIREFTKGVEGQWTVNLVHHFNLSNDS</sequence>
<feature type="non-terminal residue" evidence="1">
    <location>
        <position position="1"/>
    </location>
</feature>
<dbReference type="PANTHER" id="PTHR13333">
    <property type="entry name" value="M-AAA PROTEASE-INTERACTING PROTEIN 1, MITOCHONDRIAL"/>
    <property type="match status" value="1"/>
</dbReference>
<name>A0A0P4XF47_9CRUS</name>
<accession>A0A0P4XF47</accession>
<dbReference type="GO" id="GO:0032979">
    <property type="term" value="P:protein insertion into mitochondrial inner membrane from matrix"/>
    <property type="evidence" value="ECO:0007669"/>
    <property type="project" value="TreeGrafter"/>
</dbReference>
<dbReference type="PANTHER" id="PTHR13333:SF5">
    <property type="entry name" value="M-AAA PROTEASE-INTERACTING PROTEIN 1, MITOCHONDRIAL"/>
    <property type="match status" value="1"/>
</dbReference>
<dbReference type="GO" id="GO:0005743">
    <property type="term" value="C:mitochondrial inner membrane"/>
    <property type="evidence" value="ECO:0007669"/>
    <property type="project" value="TreeGrafter"/>
</dbReference>
<organism evidence="1">
    <name type="scientific">Daphnia magna</name>
    <dbReference type="NCBI Taxonomy" id="35525"/>
    <lineage>
        <taxon>Eukaryota</taxon>
        <taxon>Metazoa</taxon>
        <taxon>Ecdysozoa</taxon>
        <taxon>Arthropoda</taxon>
        <taxon>Crustacea</taxon>
        <taxon>Branchiopoda</taxon>
        <taxon>Diplostraca</taxon>
        <taxon>Cladocera</taxon>
        <taxon>Anomopoda</taxon>
        <taxon>Daphniidae</taxon>
        <taxon>Daphnia</taxon>
    </lineage>
</organism>
<dbReference type="EMBL" id="GDIP01242019">
    <property type="protein sequence ID" value="JAI81382.1"/>
    <property type="molecule type" value="Transcribed_RNA"/>
</dbReference>